<dbReference type="HOGENOM" id="CLU_2392787_0_0_2"/>
<dbReference type="Proteomes" id="UP000011645">
    <property type="component" value="Unassembled WGS sequence"/>
</dbReference>
<dbReference type="RefSeq" id="WP_008415414.1">
    <property type="nucleotide sequence ID" value="NC_014299.1"/>
</dbReference>
<dbReference type="KEGG" id="hje:HacjB3_18343"/>
<evidence type="ECO:0000313" key="1">
    <source>
        <dbReference type="EMBL" id="ADJ17011.1"/>
    </source>
</evidence>
<dbReference type="EMBL" id="AOHV01000019">
    <property type="protein sequence ID" value="ELY38826.1"/>
    <property type="molecule type" value="Genomic_DNA"/>
</dbReference>
<reference evidence="1 3" key="1">
    <citation type="journal article" date="2010" name="J. Bacteriol.">
        <title>Complete genome sequence of Halalkalicoccus jeotgali B3(T), an extremely halophilic archaeon.</title>
        <authorList>
            <person name="Roh S.W."/>
            <person name="Nam Y.D."/>
            <person name="Nam S.H."/>
            <person name="Choi S.H."/>
            <person name="Park H.S."/>
            <person name="Bae J.W."/>
        </authorList>
    </citation>
    <scope>NUCLEOTIDE SEQUENCE [LARGE SCALE GENOMIC DNA]</scope>
    <source>
        <strain evidence="1">B3</strain>
        <strain evidence="3">DSM 18796 / CECT 7217 / JCM 14584 / KCTC 4019 / B3</strain>
        <plasmid evidence="3">2</plasmid>
    </source>
</reference>
<protein>
    <submittedName>
        <fullName evidence="1">Uncharacterized protein</fullName>
    </submittedName>
</protein>
<evidence type="ECO:0000313" key="3">
    <source>
        <dbReference type="Proteomes" id="UP000000390"/>
    </source>
</evidence>
<dbReference type="Proteomes" id="UP000000390">
    <property type="component" value="Plasmid 2"/>
</dbReference>
<evidence type="ECO:0000313" key="4">
    <source>
        <dbReference type="Proteomes" id="UP000011645"/>
    </source>
</evidence>
<dbReference type="AlphaFoldDB" id="D8JCA4"/>
<keyword evidence="4" id="KW-1185">Reference proteome</keyword>
<accession>D8JCA4</accession>
<evidence type="ECO:0000313" key="2">
    <source>
        <dbReference type="EMBL" id="ELY38826.1"/>
    </source>
</evidence>
<dbReference type="eggNOG" id="arCOG13700">
    <property type="taxonomic scope" value="Archaea"/>
</dbReference>
<geneLocation type="plasmid" evidence="1 3">
    <name>2</name>
</geneLocation>
<sequence length="93" mass="10591">MECGEVIEITTYEDDTYKGNHYFGEFTIPDEDSEEEYEKTGEWKGHDVVKWTGGEESYEYWSATTAIVLLTNSLIVLASVPMDEDGLTDGRRP</sequence>
<keyword evidence="1" id="KW-0614">Plasmid</keyword>
<proteinExistence type="predicted"/>
<organism evidence="1 3">
    <name type="scientific">Halalkalicoccus jeotgali (strain DSM 18796 / CECT 7217 / JCM 14584 / KCTC 4019 / B3)</name>
    <dbReference type="NCBI Taxonomy" id="795797"/>
    <lineage>
        <taxon>Archaea</taxon>
        <taxon>Methanobacteriati</taxon>
        <taxon>Methanobacteriota</taxon>
        <taxon>Stenosarchaea group</taxon>
        <taxon>Halobacteria</taxon>
        <taxon>Halobacteriales</taxon>
        <taxon>Halococcaceae</taxon>
        <taxon>Halalkalicoccus</taxon>
    </lineage>
</organism>
<gene>
    <name evidence="1" type="ordered locus">HacjB3_18343</name>
    <name evidence="2" type="ORF">C497_06574</name>
</gene>
<dbReference type="GeneID" id="9421458"/>
<reference evidence="2 4" key="2">
    <citation type="journal article" date="2014" name="PLoS Genet.">
        <title>Phylogenetically driven sequencing of extremely halophilic archaea reveals strategies for static and dynamic osmo-response.</title>
        <authorList>
            <person name="Becker E.A."/>
            <person name="Seitzer P.M."/>
            <person name="Tritt A."/>
            <person name="Larsen D."/>
            <person name="Krusor M."/>
            <person name="Yao A.I."/>
            <person name="Wu D."/>
            <person name="Madern D."/>
            <person name="Eisen J.A."/>
            <person name="Darling A.E."/>
            <person name="Facciotti M.T."/>
        </authorList>
    </citation>
    <scope>NUCLEOTIDE SEQUENCE [LARGE SCALE GENOMIC DNA]</scope>
    <source>
        <strain evidence="2">B3</strain>
        <strain evidence="4">DSM 18796 / CECT 7217 / JCM 14584 / KCTC 4019 / B3</strain>
    </source>
</reference>
<dbReference type="EMBL" id="CP002064">
    <property type="protein sequence ID" value="ADJ17011.1"/>
    <property type="molecule type" value="Genomic_DNA"/>
</dbReference>
<name>D8JCA4_HALJB</name>
<dbReference type="OrthoDB" id="377769at2157"/>